<sequence length="159" mass="18200">MTISRVRKVRNTTQIKPQIWAEPGYRELTSLAQWLYLTIHSHPQITWAGTLDWHPGRLAAMAIDTTADDIRHAVKELATHNWVTLDEETDEIYLNGYQTGDSHMRIPNLARAVAVAYADIHSRTIRNTIRQELHQLHQAEPYSSGLGLQEIQDILTNKP</sequence>
<protein>
    <submittedName>
        <fullName evidence="1">Uncharacterized protein</fullName>
    </submittedName>
</protein>
<dbReference type="EMBL" id="BJLD01000001">
    <property type="protein sequence ID" value="GEA42104.1"/>
    <property type="molecule type" value="Genomic_DNA"/>
</dbReference>
<dbReference type="Proteomes" id="UP000315234">
    <property type="component" value="Unassembled WGS sequence"/>
</dbReference>
<accession>A0AAQ1Z8D9</accession>
<dbReference type="AlphaFoldDB" id="A0AAQ1Z8D9"/>
<organism evidence="1 2">
    <name type="scientific">Corynebacterium striatum</name>
    <dbReference type="NCBI Taxonomy" id="43770"/>
    <lineage>
        <taxon>Bacteria</taxon>
        <taxon>Bacillati</taxon>
        <taxon>Actinomycetota</taxon>
        <taxon>Actinomycetes</taxon>
        <taxon>Mycobacteriales</taxon>
        <taxon>Corynebacteriaceae</taxon>
        <taxon>Corynebacterium</taxon>
    </lineage>
</organism>
<gene>
    <name evidence="1" type="ORF">Cst04h_02740</name>
</gene>
<evidence type="ECO:0000313" key="2">
    <source>
        <dbReference type="Proteomes" id="UP000315234"/>
    </source>
</evidence>
<dbReference type="RefSeq" id="WP_005529569.1">
    <property type="nucleotide sequence ID" value="NZ_BJLD01000001.1"/>
</dbReference>
<reference evidence="1 2" key="1">
    <citation type="submission" date="2019-06" db="EMBL/GenBank/DDBJ databases">
        <title>Draft genome sequence of Corynebacterium striatum NBRC 15291.</title>
        <authorList>
            <person name="Miura T."/>
            <person name="Furukawa M."/>
            <person name="Shimamura M."/>
            <person name="Ohyama Y."/>
            <person name="Yamazoe A."/>
            <person name="Kawasaki H."/>
        </authorList>
    </citation>
    <scope>NUCLEOTIDE SEQUENCE [LARGE SCALE GENOMIC DNA]</scope>
    <source>
        <strain evidence="1 2">NBRC 15291</strain>
    </source>
</reference>
<evidence type="ECO:0000313" key="1">
    <source>
        <dbReference type="EMBL" id="GEA42104.1"/>
    </source>
</evidence>
<proteinExistence type="predicted"/>
<name>A0AAQ1Z8D9_CORST</name>
<comment type="caution">
    <text evidence="1">The sequence shown here is derived from an EMBL/GenBank/DDBJ whole genome shotgun (WGS) entry which is preliminary data.</text>
</comment>